<gene>
    <name evidence="6" type="ORF">M0R45_009800</name>
</gene>
<dbReference type="PANTHER" id="PTHR10926">
    <property type="entry name" value="CELL CYCLE CONTROL PROTEIN 50"/>
    <property type="match status" value="1"/>
</dbReference>
<keyword evidence="7" id="KW-1185">Reference proteome</keyword>
<evidence type="ECO:0000256" key="1">
    <source>
        <dbReference type="ARBA" id="ARBA00004141"/>
    </source>
</evidence>
<organism evidence="6 7">
    <name type="scientific">Rubus argutus</name>
    <name type="common">Southern blackberry</name>
    <dbReference type="NCBI Taxonomy" id="59490"/>
    <lineage>
        <taxon>Eukaryota</taxon>
        <taxon>Viridiplantae</taxon>
        <taxon>Streptophyta</taxon>
        <taxon>Embryophyta</taxon>
        <taxon>Tracheophyta</taxon>
        <taxon>Spermatophyta</taxon>
        <taxon>Magnoliopsida</taxon>
        <taxon>eudicotyledons</taxon>
        <taxon>Gunneridae</taxon>
        <taxon>Pentapetalae</taxon>
        <taxon>rosids</taxon>
        <taxon>fabids</taxon>
        <taxon>Rosales</taxon>
        <taxon>Rosaceae</taxon>
        <taxon>Rosoideae</taxon>
        <taxon>Rosoideae incertae sedis</taxon>
        <taxon>Rubus</taxon>
    </lineage>
</organism>
<comment type="caution">
    <text evidence="6">The sequence shown here is derived from an EMBL/GenBank/DDBJ whole genome shotgun (WGS) entry which is preliminary data.</text>
</comment>
<dbReference type="Pfam" id="PF03381">
    <property type="entry name" value="CDC50"/>
    <property type="match status" value="1"/>
</dbReference>
<dbReference type="InterPro" id="IPR005045">
    <property type="entry name" value="CDC50/LEM3_fam"/>
</dbReference>
<evidence type="ECO:0000313" key="6">
    <source>
        <dbReference type="EMBL" id="KAK9944222.1"/>
    </source>
</evidence>
<protein>
    <submittedName>
        <fullName evidence="6">Uncharacterized protein</fullName>
    </submittedName>
</protein>
<dbReference type="GO" id="GO:0005886">
    <property type="term" value="C:plasma membrane"/>
    <property type="evidence" value="ECO:0007669"/>
    <property type="project" value="TreeGrafter"/>
</dbReference>
<dbReference type="GO" id="GO:0005783">
    <property type="term" value="C:endoplasmic reticulum"/>
    <property type="evidence" value="ECO:0007669"/>
    <property type="project" value="TreeGrafter"/>
</dbReference>
<evidence type="ECO:0000256" key="5">
    <source>
        <dbReference type="ARBA" id="ARBA00023136"/>
    </source>
</evidence>
<keyword evidence="3" id="KW-0812">Transmembrane</keyword>
<keyword evidence="4" id="KW-1133">Transmembrane helix</keyword>
<name>A0AAW1Y909_RUBAR</name>
<evidence type="ECO:0000256" key="3">
    <source>
        <dbReference type="ARBA" id="ARBA00022692"/>
    </source>
</evidence>
<proteinExistence type="inferred from homology"/>
<comment type="subcellular location">
    <subcellularLocation>
        <location evidence="1">Membrane</location>
        <topology evidence="1">Multi-pass membrane protein</topology>
    </subcellularLocation>
</comment>
<evidence type="ECO:0000256" key="4">
    <source>
        <dbReference type="ARBA" id="ARBA00022989"/>
    </source>
</evidence>
<comment type="similarity">
    <text evidence="2">Belongs to the CDC50/LEM3 family.</text>
</comment>
<dbReference type="EMBL" id="JBEDUW010000002">
    <property type="protein sequence ID" value="KAK9944222.1"/>
    <property type="molecule type" value="Genomic_DNA"/>
</dbReference>
<dbReference type="AlphaFoldDB" id="A0AAW1Y909"/>
<dbReference type="PANTHER" id="PTHR10926:SF0">
    <property type="entry name" value="CDC50, ISOFORM A"/>
    <property type="match status" value="1"/>
</dbReference>
<reference evidence="6 7" key="1">
    <citation type="journal article" date="2023" name="G3 (Bethesda)">
        <title>A chromosome-length genome assembly and annotation of blackberry (Rubus argutus, cv. 'Hillquist').</title>
        <authorList>
            <person name="Bruna T."/>
            <person name="Aryal R."/>
            <person name="Dudchenko O."/>
            <person name="Sargent D.J."/>
            <person name="Mead D."/>
            <person name="Buti M."/>
            <person name="Cavallini A."/>
            <person name="Hytonen T."/>
            <person name="Andres J."/>
            <person name="Pham M."/>
            <person name="Weisz D."/>
            <person name="Mascagni F."/>
            <person name="Usai G."/>
            <person name="Natali L."/>
            <person name="Bassil N."/>
            <person name="Fernandez G.E."/>
            <person name="Lomsadze A."/>
            <person name="Armour M."/>
            <person name="Olukolu B."/>
            <person name="Poorten T."/>
            <person name="Britton C."/>
            <person name="Davik J."/>
            <person name="Ashrafi H."/>
            <person name="Aiden E.L."/>
            <person name="Borodovsky M."/>
            <person name="Worthington M."/>
        </authorList>
    </citation>
    <scope>NUCLEOTIDE SEQUENCE [LARGE SCALE GENOMIC DNA]</scope>
    <source>
        <strain evidence="6">PI 553951</strain>
    </source>
</reference>
<dbReference type="Proteomes" id="UP001457282">
    <property type="component" value="Unassembled WGS sequence"/>
</dbReference>
<sequence length="203" mass="23521">MGMKLVAYQIELYRHDKVSYIQNSGNKTCYVTLKPSFVYYQLDNFYQNHLRCALGSLSDYCSVHHSYCFCVFTLLLFDRGFQHFGYVKSRSDQQLQDPKYENEVDACKPEEKTNGKPVVPCDLIAWSLFNDTSKFFRDEQQLAVNKRGIAWKSDRENNFGKNVFPENFQNSTLKGGASLNASIQLNEQEDLIVWMRTAALPTF</sequence>
<dbReference type="GO" id="GO:0005794">
    <property type="term" value="C:Golgi apparatus"/>
    <property type="evidence" value="ECO:0007669"/>
    <property type="project" value="TreeGrafter"/>
</dbReference>
<evidence type="ECO:0000313" key="7">
    <source>
        <dbReference type="Proteomes" id="UP001457282"/>
    </source>
</evidence>
<evidence type="ECO:0000256" key="2">
    <source>
        <dbReference type="ARBA" id="ARBA00009457"/>
    </source>
</evidence>
<keyword evidence="5" id="KW-0472">Membrane</keyword>
<accession>A0AAW1Y909</accession>